<organism evidence="7 8">
    <name type="scientific">Aerophobetes bacterium</name>
    <dbReference type="NCBI Taxonomy" id="2030807"/>
    <lineage>
        <taxon>Bacteria</taxon>
        <taxon>Candidatus Aerophobota</taxon>
    </lineage>
</organism>
<dbReference type="Gene3D" id="3.40.50.970">
    <property type="match status" value="1"/>
</dbReference>
<comment type="caution">
    <text evidence="7">The sequence shown here is derived from an EMBL/GenBank/DDBJ whole genome shotgun (WGS) entry which is preliminary data.</text>
</comment>
<name>A0A662DJN0_UNCAE</name>
<dbReference type="Pfam" id="PF02779">
    <property type="entry name" value="Transket_pyr"/>
    <property type="match status" value="1"/>
</dbReference>
<dbReference type="PANTHER" id="PTHR43825">
    <property type="entry name" value="PYRUVATE DEHYDROGENASE E1 COMPONENT"/>
    <property type="match status" value="1"/>
</dbReference>
<dbReference type="SMART" id="SM00861">
    <property type="entry name" value="Transket_pyr"/>
    <property type="match status" value="1"/>
</dbReference>
<evidence type="ECO:0000259" key="6">
    <source>
        <dbReference type="SMART" id="SM00861"/>
    </source>
</evidence>
<dbReference type="InterPro" id="IPR033248">
    <property type="entry name" value="Transketolase_C"/>
</dbReference>
<proteinExistence type="inferred from homology"/>
<dbReference type="PROSITE" id="PS00802">
    <property type="entry name" value="TRANSKETOLASE_2"/>
    <property type="match status" value="1"/>
</dbReference>
<dbReference type="InterPro" id="IPR005475">
    <property type="entry name" value="Transketolase-like_Pyr-bd"/>
</dbReference>
<accession>A0A662DJN0</accession>
<evidence type="ECO:0000313" key="8">
    <source>
        <dbReference type="Proteomes" id="UP000267654"/>
    </source>
</evidence>
<reference evidence="7 8" key="1">
    <citation type="submission" date="2018-06" db="EMBL/GenBank/DDBJ databases">
        <title>Extensive metabolic versatility and redundancy in microbially diverse, dynamic hydrothermal sediments.</title>
        <authorList>
            <person name="Dombrowski N."/>
            <person name="Teske A."/>
            <person name="Baker B.J."/>
        </authorList>
    </citation>
    <scope>NUCLEOTIDE SEQUENCE [LARGE SCALE GENOMIC DNA]</scope>
    <source>
        <strain evidence="7">B19_G9</strain>
    </source>
</reference>
<evidence type="ECO:0000256" key="2">
    <source>
        <dbReference type="ARBA" id="ARBA00007131"/>
    </source>
</evidence>
<keyword evidence="5" id="KW-0472">Membrane</keyword>
<evidence type="ECO:0000256" key="5">
    <source>
        <dbReference type="SAM" id="Phobius"/>
    </source>
</evidence>
<dbReference type="FunFam" id="3.40.50.970:FF:000129">
    <property type="entry name" value="Transketolase"/>
    <property type="match status" value="1"/>
</dbReference>
<dbReference type="InterPro" id="IPR020826">
    <property type="entry name" value="Transketolase_BS"/>
</dbReference>
<keyword evidence="3" id="KW-0808">Transferase</keyword>
<dbReference type="InterPro" id="IPR009014">
    <property type="entry name" value="Transketo_C/PFOR_II"/>
</dbReference>
<dbReference type="InterPro" id="IPR051157">
    <property type="entry name" value="PDH/Transketolase"/>
</dbReference>
<comment type="similarity">
    <text evidence="2">Belongs to the transketolase family.</text>
</comment>
<dbReference type="SUPFAM" id="SSF52922">
    <property type="entry name" value="TK C-terminal domain-like"/>
    <property type="match status" value="1"/>
</dbReference>
<dbReference type="GO" id="GO:0016740">
    <property type="term" value="F:transferase activity"/>
    <property type="evidence" value="ECO:0007669"/>
    <property type="project" value="UniProtKB-KW"/>
</dbReference>
<evidence type="ECO:0000256" key="1">
    <source>
        <dbReference type="ARBA" id="ARBA00001964"/>
    </source>
</evidence>
<dbReference type="PANTHER" id="PTHR43825:SF1">
    <property type="entry name" value="TRANSKETOLASE-LIKE PYRIMIDINE-BINDING DOMAIN-CONTAINING PROTEIN"/>
    <property type="match status" value="1"/>
</dbReference>
<keyword evidence="5" id="KW-1133">Transmembrane helix</keyword>
<dbReference type="Gene3D" id="3.40.50.920">
    <property type="match status" value="1"/>
</dbReference>
<evidence type="ECO:0000256" key="4">
    <source>
        <dbReference type="ARBA" id="ARBA00023052"/>
    </source>
</evidence>
<dbReference type="Proteomes" id="UP000267654">
    <property type="component" value="Unassembled WGS sequence"/>
</dbReference>
<dbReference type="AlphaFoldDB" id="A0A662DJN0"/>
<evidence type="ECO:0000256" key="3">
    <source>
        <dbReference type="ARBA" id="ARBA00022679"/>
    </source>
</evidence>
<gene>
    <name evidence="7" type="ORF">DRI96_01385</name>
</gene>
<feature type="domain" description="Transketolase-like pyrimidine-binding" evidence="6">
    <location>
        <begin position="5"/>
        <end position="170"/>
    </location>
</feature>
<comment type="cofactor">
    <cofactor evidence="1">
        <name>thiamine diphosphate</name>
        <dbReference type="ChEBI" id="CHEBI:58937"/>
    </cofactor>
</comment>
<keyword evidence="4" id="KW-0786">Thiamine pyrophosphate</keyword>
<feature type="transmembrane region" description="Helical" evidence="5">
    <location>
        <begin position="59"/>
        <end position="81"/>
    </location>
</feature>
<sequence>MNKKMSLREAFGKALVKIGKNRKDFVVFDADVAGGTGTYHFRDTFPERFFQFGIAEQNMFAAAAGFSTLGITPIVTTYAVFASMRAIEQVRNSIAYPKLNVKIVASHPGLDTGPDGATHQAVEDLAIYRAIPNMVVISPADPIEVEKATEAILDYPGPVYMRTGRSPVPIIFDENYKFEIGRANTIMEGEDVSLFATGIMLHRALEVAQYLRKYGIYCEVVNISTLKPLDKETIIRSARKTKAVITMEDHNVIGGLAGAISEILSYYEPTLMRTIGIKDCFGESGEPNDLVKKYHLDRDSIIKIVEETVAIKNKFMRGRKWKDLKIKYPSLLAQVEE</sequence>
<dbReference type="EMBL" id="QMQB01000035">
    <property type="protein sequence ID" value="RLE14493.1"/>
    <property type="molecule type" value="Genomic_DNA"/>
</dbReference>
<keyword evidence="5" id="KW-0812">Transmembrane</keyword>
<protein>
    <submittedName>
        <fullName evidence="7">Transketolase family protein</fullName>
    </submittedName>
</protein>
<dbReference type="InterPro" id="IPR029061">
    <property type="entry name" value="THDP-binding"/>
</dbReference>
<dbReference type="SUPFAM" id="SSF52518">
    <property type="entry name" value="Thiamin diphosphate-binding fold (THDP-binding)"/>
    <property type="match status" value="1"/>
</dbReference>
<evidence type="ECO:0000313" key="7">
    <source>
        <dbReference type="EMBL" id="RLE14493.1"/>
    </source>
</evidence>
<dbReference type="CDD" id="cd07033">
    <property type="entry name" value="TPP_PYR_DXS_TK_like"/>
    <property type="match status" value="1"/>
</dbReference>
<dbReference type="Pfam" id="PF02780">
    <property type="entry name" value="Transketolase_C"/>
    <property type="match status" value="1"/>
</dbReference>